<sequence>MMQAQLEQARKEILPAGLLDFEGEEEDFEATVRPSEAFCQALDREDEYDASDHQALTSGLDSEDRPQRHTQVLDGNTYDTRSRPGSSSAVALPDDQTRASHVQHNHVAPASTTVPKGRQSKVPDHVKNPHKYTCYELDEPLVIGSGGGGNAATLPHAGPPQLQSQAPQAAASSHLEDSSLAPSEPGKIEFRSRHAADRAERMQMDAPEGIDALNSSRASTRVGGLGDTAMDEAQGNAEEADTDLQQESGQVGSKATSATEGGLFPQRAPRTARRARQRTAHDEG</sequence>
<feature type="compositionally biased region" description="Basic and acidic residues" evidence="1">
    <location>
        <begin position="186"/>
        <end position="203"/>
    </location>
</feature>
<proteinExistence type="predicted"/>
<evidence type="ECO:0008006" key="4">
    <source>
        <dbReference type="Google" id="ProtNLM"/>
    </source>
</evidence>
<dbReference type="Proteomes" id="UP001465755">
    <property type="component" value="Unassembled WGS sequence"/>
</dbReference>
<feature type="compositionally biased region" description="Polar residues" evidence="1">
    <location>
        <begin position="245"/>
        <end position="259"/>
    </location>
</feature>
<organism evidence="2 3">
    <name type="scientific">Symbiochloris irregularis</name>
    <dbReference type="NCBI Taxonomy" id="706552"/>
    <lineage>
        <taxon>Eukaryota</taxon>
        <taxon>Viridiplantae</taxon>
        <taxon>Chlorophyta</taxon>
        <taxon>core chlorophytes</taxon>
        <taxon>Trebouxiophyceae</taxon>
        <taxon>Trebouxiales</taxon>
        <taxon>Trebouxiaceae</taxon>
        <taxon>Symbiochloris</taxon>
    </lineage>
</organism>
<feature type="region of interest" description="Disordered" evidence="1">
    <location>
        <begin position="44"/>
        <end position="128"/>
    </location>
</feature>
<dbReference type="EMBL" id="JALJOQ010000040">
    <property type="protein sequence ID" value="KAK9805917.1"/>
    <property type="molecule type" value="Genomic_DNA"/>
</dbReference>
<feature type="region of interest" description="Disordered" evidence="1">
    <location>
        <begin position="146"/>
        <end position="284"/>
    </location>
</feature>
<keyword evidence="3" id="KW-1185">Reference proteome</keyword>
<evidence type="ECO:0000313" key="2">
    <source>
        <dbReference type="EMBL" id="KAK9805917.1"/>
    </source>
</evidence>
<reference evidence="2 3" key="1">
    <citation type="journal article" date="2024" name="Nat. Commun.">
        <title>Phylogenomics reveals the evolutionary origins of lichenization in chlorophyte algae.</title>
        <authorList>
            <person name="Puginier C."/>
            <person name="Libourel C."/>
            <person name="Otte J."/>
            <person name="Skaloud P."/>
            <person name="Haon M."/>
            <person name="Grisel S."/>
            <person name="Petersen M."/>
            <person name="Berrin J.G."/>
            <person name="Delaux P.M."/>
            <person name="Dal Grande F."/>
            <person name="Keller J."/>
        </authorList>
    </citation>
    <scope>NUCLEOTIDE SEQUENCE [LARGE SCALE GENOMIC DNA]</scope>
    <source>
        <strain evidence="2 3">SAG 2036</strain>
    </source>
</reference>
<feature type="compositionally biased region" description="Low complexity" evidence="1">
    <location>
        <begin position="159"/>
        <end position="173"/>
    </location>
</feature>
<gene>
    <name evidence="2" type="ORF">WJX73_004748</name>
</gene>
<evidence type="ECO:0000256" key="1">
    <source>
        <dbReference type="SAM" id="MobiDB-lite"/>
    </source>
</evidence>
<comment type="caution">
    <text evidence="2">The sequence shown here is derived from an EMBL/GenBank/DDBJ whole genome shotgun (WGS) entry which is preliminary data.</text>
</comment>
<accession>A0AAW1PCU4</accession>
<evidence type="ECO:0000313" key="3">
    <source>
        <dbReference type="Proteomes" id="UP001465755"/>
    </source>
</evidence>
<feature type="compositionally biased region" description="Polar residues" evidence="1">
    <location>
        <begin position="69"/>
        <end position="89"/>
    </location>
</feature>
<name>A0AAW1PCU4_9CHLO</name>
<dbReference type="AlphaFoldDB" id="A0AAW1PCU4"/>
<protein>
    <recommendedName>
        <fullName evidence="4">Protein TSSC4</fullName>
    </recommendedName>
</protein>